<comment type="similarity">
    <text evidence="1 4">Belongs to the eukaryotic ribosomal protein eL8 family.</text>
</comment>
<dbReference type="InterPro" id="IPR050257">
    <property type="entry name" value="eL8/uL1-like"/>
</dbReference>
<comment type="function">
    <text evidence="4">Component of the ribosome.</text>
</comment>
<evidence type="ECO:0000256" key="2">
    <source>
        <dbReference type="ARBA" id="ARBA00022980"/>
    </source>
</evidence>
<keyword evidence="2 4" id="KW-0689">Ribosomal protein</keyword>
<dbReference type="SMR" id="Q98RU4"/>
<geneLocation type="nucleomorph" evidence="6"/>
<dbReference type="SUPFAM" id="SSF55315">
    <property type="entry name" value="L30e-like"/>
    <property type="match status" value="1"/>
</dbReference>
<dbReference type="InterPro" id="IPR029064">
    <property type="entry name" value="Ribosomal_eL30-like_sf"/>
</dbReference>
<dbReference type="EMBL" id="AF165818">
    <property type="protein sequence ID" value="AAK39855.1"/>
    <property type="molecule type" value="Genomic_DNA"/>
</dbReference>
<dbReference type="PANTHER" id="PTHR23105">
    <property type="entry name" value="RIBOSOMAL PROTEIN L7AE FAMILY MEMBER"/>
    <property type="match status" value="1"/>
</dbReference>
<dbReference type="Gene3D" id="3.30.1330.30">
    <property type="match status" value="1"/>
</dbReference>
<protein>
    <recommendedName>
        <fullName evidence="4">60S ribosomal protein L7a</fullName>
    </recommendedName>
</protein>
<dbReference type="RefSeq" id="XP_001713560.1">
    <property type="nucleotide sequence ID" value="XM_001713508.1"/>
</dbReference>
<dbReference type="InterPro" id="IPR004038">
    <property type="entry name" value="Ribosomal_eL8/eL30/eS12/Gad45"/>
</dbReference>
<evidence type="ECO:0000256" key="1">
    <source>
        <dbReference type="ARBA" id="ARBA00007337"/>
    </source>
</evidence>
<name>Q98RU4_GUITH</name>
<evidence type="ECO:0000313" key="6">
    <source>
        <dbReference type="EMBL" id="AAK39855.1"/>
    </source>
</evidence>
<proteinExistence type="inferred from homology"/>
<dbReference type="AlphaFoldDB" id="Q98RU4"/>
<evidence type="ECO:0000259" key="5">
    <source>
        <dbReference type="Pfam" id="PF01248"/>
    </source>
</evidence>
<gene>
    <name evidence="6" type="primary">rpl7A</name>
</gene>
<dbReference type="GO" id="GO:0022625">
    <property type="term" value="C:cytosolic large ribosomal subunit"/>
    <property type="evidence" value="ECO:0007669"/>
    <property type="project" value="UniProtKB-UniRule"/>
</dbReference>
<dbReference type="InterPro" id="IPR001921">
    <property type="entry name" value="Ribosomal_eL8_euk"/>
</dbReference>
<dbReference type="Proteomes" id="UP000242167">
    <property type="component" value="Nucleomorph 1"/>
</dbReference>
<evidence type="ECO:0000313" key="7">
    <source>
        <dbReference type="Proteomes" id="UP000242167"/>
    </source>
</evidence>
<feature type="domain" description="Ribosomal protein eL8/eL30/eS12/Gadd45" evidence="5">
    <location>
        <begin position="116"/>
        <end position="191"/>
    </location>
</feature>
<dbReference type="GeneID" id="857343"/>
<dbReference type="PRINTS" id="PR00882">
    <property type="entry name" value="RIBOSOMALL7A"/>
</dbReference>
<accession>Q98RU4</accession>
<evidence type="ECO:0000256" key="3">
    <source>
        <dbReference type="ARBA" id="ARBA00023274"/>
    </source>
</evidence>
<keyword evidence="6" id="KW-0542">Nucleomorph</keyword>
<reference evidence="6 7" key="1">
    <citation type="journal article" date="2001" name="Nature">
        <title>The highly reduced genome of an enslaved algal nucleus.</title>
        <authorList>
            <person name="Douglas S."/>
            <person name="Zauner S."/>
            <person name="Fraunholz M."/>
            <person name="Beaton M."/>
            <person name="Penny S."/>
            <person name="Deng L."/>
            <person name="Wu X."/>
            <person name="Reith M."/>
            <person name="Cavalier-Smith T."/>
            <person name="Maier U."/>
        </authorList>
    </citation>
    <scope>NUCLEOTIDE SEQUENCE [LARGE SCALE GENOMIC DNA]</scope>
</reference>
<dbReference type="InterPro" id="IPR018492">
    <property type="entry name" value="Ribosomal_eL8/Nhp2"/>
</dbReference>
<sequence>MKLKNQIHKISHSIDKKSLFEENESLLKSESSKKKQKIKKKDIYKFKIWPKYISIQRQRKIFSTKMKIPFPIFRFTKVLGKNLTDNLFSYLVKITFDLNKTKEVNSNGLNVDKILIAHGINKITNMIKKKKLIFVIIANDVSPIECIVWLPSLCDYMKIPYVIVKDKSRLGRIVGMKSTSCLGVYSLNESKTENLKKLFEKFEYKS</sequence>
<keyword evidence="3 4" id="KW-0687">Ribonucleoprotein</keyword>
<dbReference type="Pfam" id="PF01248">
    <property type="entry name" value="Ribosomal_L7Ae"/>
    <property type="match status" value="1"/>
</dbReference>
<evidence type="ECO:0000256" key="4">
    <source>
        <dbReference type="RuleBase" id="RU367042"/>
    </source>
</evidence>
<organism evidence="6 7">
    <name type="scientific">Guillardia theta</name>
    <name type="common">Cryptophyte</name>
    <name type="synonym">Cryptomonas phi</name>
    <dbReference type="NCBI Taxonomy" id="55529"/>
    <lineage>
        <taxon>Eukaryota</taxon>
        <taxon>Cryptophyceae</taxon>
        <taxon>Pyrenomonadales</taxon>
        <taxon>Geminigeraceae</taxon>
        <taxon>Guillardia</taxon>
    </lineage>
</organism>
<dbReference type="PRINTS" id="PR00881">
    <property type="entry name" value="L7ARS6FAMILY"/>
</dbReference>
<dbReference type="PIR" id="E90090">
    <property type="entry name" value="E90090"/>
</dbReference>
<dbReference type="GO" id="GO:0003723">
    <property type="term" value="F:RNA binding"/>
    <property type="evidence" value="ECO:0007669"/>
    <property type="project" value="UniProtKB-UniRule"/>
</dbReference>